<proteinExistence type="predicted"/>
<evidence type="ECO:0000313" key="2">
    <source>
        <dbReference type="EMBL" id="GMS96793.1"/>
    </source>
</evidence>
<accession>A0AAV5TQP8</accession>
<evidence type="ECO:0000256" key="1">
    <source>
        <dbReference type="SAM" id="MobiDB-lite"/>
    </source>
</evidence>
<dbReference type="Pfam" id="PF09776">
    <property type="entry name" value="Mitoc_L55"/>
    <property type="match status" value="1"/>
</dbReference>
<organism evidence="2 3">
    <name type="scientific">Pristionchus entomophagus</name>
    <dbReference type="NCBI Taxonomy" id="358040"/>
    <lineage>
        <taxon>Eukaryota</taxon>
        <taxon>Metazoa</taxon>
        <taxon>Ecdysozoa</taxon>
        <taxon>Nematoda</taxon>
        <taxon>Chromadorea</taxon>
        <taxon>Rhabditida</taxon>
        <taxon>Rhabditina</taxon>
        <taxon>Diplogasteromorpha</taxon>
        <taxon>Diplogasteroidea</taxon>
        <taxon>Neodiplogasteridae</taxon>
        <taxon>Pristionchus</taxon>
    </lineage>
</organism>
<keyword evidence="3" id="KW-1185">Reference proteome</keyword>
<dbReference type="Gene3D" id="6.20.130.20">
    <property type="entry name" value="Mitochondrial ribosomal protein L55"/>
    <property type="match status" value="1"/>
</dbReference>
<sequence>MASTPCLRGIARIAGYSTTVVRGNAYRSTLGGAARHEYLRKYPLNLVRPDGSMIGIRASEPVNYLAMPIDLKQLSEDERLQMLAARKPKAKKIVKESIDDNFNAGAYMSSFWSGETTPSSSPQMEATSVEEKTKTTSIDEKKKGEKKDKKKK</sequence>
<dbReference type="PANTHER" id="PTHR34095:SF1">
    <property type="entry name" value="LARGE RIBOSOMAL SUBUNIT PROTEIN ML55"/>
    <property type="match status" value="1"/>
</dbReference>
<dbReference type="GO" id="GO:0006412">
    <property type="term" value="P:translation"/>
    <property type="evidence" value="ECO:0007669"/>
    <property type="project" value="TreeGrafter"/>
</dbReference>
<evidence type="ECO:0008006" key="4">
    <source>
        <dbReference type="Google" id="ProtNLM"/>
    </source>
</evidence>
<dbReference type="InterPro" id="IPR018615">
    <property type="entry name" value="Ribosomal_mL55"/>
</dbReference>
<dbReference type="GO" id="GO:0005762">
    <property type="term" value="C:mitochondrial large ribosomal subunit"/>
    <property type="evidence" value="ECO:0007669"/>
    <property type="project" value="InterPro"/>
</dbReference>
<comment type="caution">
    <text evidence="2">The sequence shown here is derived from an EMBL/GenBank/DDBJ whole genome shotgun (WGS) entry which is preliminary data.</text>
</comment>
<dbReference type="GO" id="GO:0003735">
    <property type="term" value="F:structural constituent of ribosome"/>
    <property type="evidence" value="ECO:0007669"/>
    <property type="project" value="InterPro"/>
</dbReference>
<protein>
    <recommendedName>
        <fullName evidence="4">Mrpl-55</fullName>
    </recommendedName>
</protein>
<dbReference type="Proteomes" id="UP001432027">
    <property type="component" value="Unassembled WGS sequence"/>
</dbReference>
<dbReference type="EMBL" id="BTSX01000004">
    <property type="protein sequence ID" value="GMS96793.1"/>
    <property type="molecule type" value="Genomic_DNA"/>
</dbReference>
<dbReference type="InterPro" id="IPR044884">
    <property type="entry name" value="Ribosomal_mL55_sf"/>
</dbReference>
<feature type="region of interest" description="Disordered" evidence="1">
    <location>
        <begin position="113"/>
        <end position="152"/>
    </location>
</feature>
<dbReference type="PANTHER" id="PTHR34095">
    <property type="entry name" value="39S RIBOSOMAL PROTEIN L55, MITOCHONDRIAL"/>
    <property type="match status" value="1"/>
</dbReference>
<feature type="compositionally biased region" description="Basic and acidic residues" evidence="1">
    <location>
        <begin position="129"/>
        <end position="152"/>
    </location>
</feature>
<feature type="compositionally biased region" description="Polar residues" evidence="1">
    <location>
        <begin position="113"/>
        <end position="126"/>
    </location>
</feature>
<evidence type="ECO:0000313" key="3">
    <source>
        <dbReference type="Proteomes" id="UP001432027"/>
    </source>
</evidence>
<dbReference type="AlphaFoldDB" id="A0AAV5TQP8"/>
<gene>
    <name evidence="2" type="ORF">PENTCL1PPCAC_18968</name>
</gene>
<name>A0AAV5TQP8_9BILA</name>
<reference evidence="2" key="1">
    <citation type="submission" date="2023-10" db="EMBL/GenBank/DDBJ databases">
        <title>Genome assembly of Pristionchus species.</title>
        <authorList>
            <person name="Yoshida K."/>
            <person name="Sommer R.J."/>
        </authorList>
    </citation>
    <scope>NUCLEOTIDE SEQUENCE</scope>
    <source>
        <strain evidence="2">RS0144</strain>
    </source>
</reference>